<name>A0A4R6U4F8_9BACI</name>
<evidence type="ECO:0000313" key="2">
    <source>
        <dbReference type="Proteomes" id="UP000295632"/>
    </source>
</evidence>
<proteinExistence type="predicted"/>
<sequence length="59" mass="6977">MMNQQLPVRLKIQPYREYFCADVLHLSDKNDGLLFYPIVRSWLSLEKRDVDGPKKAKVL</sequence>
<dbReference type="EMBL" id="SNYJ01000006">
    <property type="protein sequence ID" value="TDQ40372.1"/>
    <property type="molecule type" value="Genomic_DNA"/>
</dbReference>
<protein>
    <submittedName>
        <fullName evidence="1">Uncharacterized protein</fullName>
    </submittedName>
</protein>
<dbReference type="Proteomes" id="UP000295632">
    <property type="component" value="Unassembled WGS sequence"/>
</dbReference>
<comment type="caution">
    <text evidence="1">The sequence shown here is derived from an EMBL/GenBank/DDBJ whole genome shotgun (WGS) entry which is preliminary data.</text>
</comment>
<keyword evidence="2" id="KW-1185">Reference proteome</keyword>
<evidence type="ECO:0000313" key="1">
    <source>
        <dbReference type="EMBL" id="TDQ40372.1"/>
    </source>
</evidence>
<organism evidence="1 2">
    <name type="scientific">Aureibacillus halotolerans</name>
    <dbReference type="NCBI Taxonomy" id="1508390"/>
    <lineage>
        <taxon>Bacteria</taxon>
        <taxon>Bacillati</taxon>
        <taxon>Bacillota</taxon>
        <taxon>Bacilli</taxon>
        <taxon>Bacillales</taxon>
        <taxon>Bacillaceae</taxon>
        <taxon>Aureibacillus</taxon>
    </lineage>
</organism>
<dbReference type="AlphaFoldDB" id="A0A4R6U4F8"/>
<gene>
    <name evidence="1" type="ORF">EV213_10688</name>
</gene>
<reference evidence="1 2" key="1">
    <citation type="submission" date="2019-03" db="EMBL/GenBank/DDBJ databases">
        <title>Genomic Encyclopedia of Type Strains, Phase IV (KMG-IV): sequencing the most valuable type-strain genomes for metagenomic binning, comparative biology and taxonomic classification.</title>
        <authorList>
            <person name="Goeker M."/>
        </authorList>
    </citation>
    <scope>NUCLEOTIDE SEQUENCE [LARGE SCALE GENOMIC DNA]</scope>
    <source>
        <strain evidence="1 2">DSM 28697</strain>
    </source>
</reference>
<accession>A0A4R6U4F8</accession>